<dbReference type="Proteomes" id="UP001501411">
    <property type="component" value="Unassembled WGS sequence"/>
</dbReference>
<comment type="caution">
    <text evidence="4">The sequence shown here is derived from an EMBL/GenBank/DDBJ whole genome shotgun (WGS) entry which is preliminary data.</text>
</comment>
<organism evidence="4 5">
    <name type="scientific">Olivibacter ginsenosidimutans</name>
    <dbReference type="NCBI Taxonomy" id="1176537"/>
    <lineage>
        <taxon>Bacteria</taxon>
        <taxon>Pseudomonadati</taxon>
        <taxon>Bacteroidota</taxon>
        <taxon>Sphingobacteriia</taxon>
        <taxon>Sphingobacteriales</taxon>
        <taxon>Sphingobacteriaceae</taxon>
        <taxon>Olivibacter</taxon>
    </lineage>
</organism>
<accession>A0ABP9BPK8</accession>
<dbReference type="SUPFAM" id="SSF54631">
    <property type="entry name" value="CBS-domain pair"/>
    <property type="match status" value="1"/>
</dbReference>
<evidence type="ECO:0000313" key="4">
    <source>
        <dbReference type="EMBL" id="GAA4797260.1"/>
    </source>
</evidence>
<dbReference type="PANTHER" id="PTHR43080">
    <property type="entry name" value="CBS DOMAIN-CONTAINING PROTEIN CBSX3, MITOCHONDRIAL"/>
    <property type="match status" value="1"/>
</dbReference>
<dbReference type="InterPro" id="IPR051257">
    <property type="entry name" value="Diverse_CBS-Domain"/>
</dbReference>
<keyword evidence="5" id="KW-1185">Reference proteome</keyword>
<protein>
    <submittedName>
        <fullName evidence="4">CBS domain-containing protein</fullName>
    </submittedName>
</protein>
<dbReference type="Pfam" id="PF00571">
    <property type="entry name" value="CBS"/>
    <property type="match status" value="2"/>
</dbReference>
<reference evidence="5" key="1">
    <citation type="journal article" date="2019" name="Int. J. Syst. Evol. Microbiol.">
        <title>The Global Catalogue of Microorganisms (GCM) 10K type strain sequencing project: providing services to taxonomists for standard genome sequencing and annotation.</title>
        <authorList>
            <consortium name="The Broad Institute Genomics Platform"/>
            <consortium name="The Broad Institute Genome Sequencing Center for Infectious Disease"/>
            <person name="Wu L."/>
            <person name="Ma J."/>
        </authorList>
    </citation>
    <scope>NUCLEOTIDE SEQUENCE [LARGE SCALE GENOMIC DNA]</scope>
    <source>
        <strain evidence="5">JCM 18200</strain>
    </source>
</reference>
<dbReference type="Gene3D" id="3.90.1280.20">
    <property type="match status" value="1"/>
</dbReference>
<dbReference type="SMART" id="SM00116">
    <property type="entry name" value="CBS"/>
    <property type="match status" value="2"/>
</dbReference>
<feature type="domain" description="CBS" evidence="3">
    <location>
        <begin position="1"/>
        <end position="64"/>
    </location>
</feature>
<evidence type="ECO:0000256" key="1">
    <source>
        <dbReference type="ARBA" id="ARBA00023122"/>
    </source>
</evidence>
<dbReference type="Gene3D" id="3.10.580.10">
    <property type="entry name" value="CBS-domain"/>
    <property type="match status" value="1"/>
</dbReference>
<dbReference type="RefSeq" id="WP_345232346.1">
    <property type="nucleotide sequence ID" value="NZ_BAABIQ010000038.1"/>
</dbReference>
<dbReference type="PANTHER" id="PTHR43080:SF2">
    <property type="entry name" value="CBS DOMAIN-CONTAINING PROTEIN"/>
    <property type="match status" value="1"/>
</dbReference>
<proteinExistence type="predicted"/>
<dbReference type="InterPro" id="IPR046342">
    <property type="entry name" value="CBS_dom_sf"/>
</dbReference>
<dbReference type="EMBL" id="BAABIQ010000038">
    <property type="protein sequence ID" value="GAA4797260.1"/>
    <property type="molecule type" value="Genomic_DNA"/>
</dbReference>
<dbReference type="PROSITE" id="PS51371">
    <property type="entry name" value="CBS"/>
    <property type="match status" value="2"/>
</dbReference>
<name>A0ABP9BPK8_9SPHI</name>
<keyword evidence="1 2" id="KW-0129">CBS domain</keyword>
<evidence type="ECO:0000256" key="2">
    <source>
        <dbReference type="PROSITE-ProRule" id="PRU00703"/>
    </source>
</evidence>
<evidence type="ECO:0000259" key="3">
    <source>
        <dbReference type="PROSITE" id="PS51371"/>
    </source>
</evidence>
<feature type="domain" description="CBS" evidence="3">
    <location>
        <begin position="65"/>
        <end position="126"/>
    </location>
</feature>
<evidence type="ECO:0000313" key="5">
    <source>
        <dbReference type="Proteomes" id="UP001501411"/>
    </source>
</evidence>
<gene>
    <name evidence="4" type="ORF">GCM10023231_27220</name>
</gene>
<dbReference type="InterPro" id="IPR000644">
    <property type="entry name" value="CBS_dom"/>
</dbReference>
<sequence length="221" mass="25343">MTTGELIKNDIYPVRTGDTLPYLLDRMAEYKVSQLPVVQGNFYLGLVFEDDLLEHVGEISLEAIASKHALQIIFVFESQHVYDALRLFQVHHLDLLPVVDEQQQYKGVISQENLIDYLSESLVSDEQGGIIVLEIGNRDNSLAHIAQIVESDNTQILSSSVRSFPDSTRLEVTLKLNRTDISSIVASFLRHDYIVKAIYNDRREYDTTMDRYDQLMKYLDL</sequence>